<organism evidence="1 2">
    <name type="scientific">Candidatus Accumulibacter proximus</name>
    <dbReference type="NCBI Taxonomy" id="2954385"/>
    <lineage>
        <taxon>Bacteria</taxon>
        <taxon>Pseudomonadati</taxon>
        <taxon>Pseudomonadota</taxon>
        <taxon>Betaproteobacteria</taxon>
        <taxon>Candidatus Accumulibacter</taxon>
    </lineage>
</organism>
<name>A0A935UJ20_9PROT</name>
<dbReference type="EMBL" id="JADJMH010000034">
    <property type="protein sequence ID" value="MBK7677334.1"/>
    <property type="molecule type" value="Genomic_DNA"/>
</dbReference>
<dbReference type="Proteomes" id="UP000697998">
    <property type="component" value="Unassembled WGS sequence"/>
</dbReference>
<accession>A0A935UJ20</accession>
<proteinExistence type="predicted"/>
<comment type="caution">
    <text evidence="1">The sequence shown here is derived from an EMBL/GenBank/DDBJ whole genome shotgun (WGS) entry which is preliminary data.</text>
</comment>
<evidence type="ECO:0000313" key="1">
    <source>
        <dbReference type="EMBL" id="MBK7677334.1"/>
    </source>
</evidence>
<reference evidence="1 2" key="1">
    <citation type="submission" date="2020-10" db="EMBL/GenBank/DDBJ databases">
        <title>Connecting structure to function with the recovery of over 1000 high-quality activated sludge metagenome-assembled genomes encoding full-length rRNA genes using long-read sequencing.</title>
        <authorList>
            <person name="Singleton C.M."/>
            <person name="Petriglieri F."/>
            <person name="Kristensen J.M."/>
            <person name="Kirkegaard R.H."/>
            <person name="Michaelsen T.Y."/>
            <person name="Andersen M.H."/>
            <person name="Karst S.M."/>
            <person name="Dueholm M.S."/>
            <person name="Nielsen P.H."/>
            <person name="Albertsen M."/>
        </authorList>
    </citation>
    <scope>NUCLEOTIDE SEQUENCE [LARGE SCALE GENOMIC DNA]</scope>
    <source>
        <strain evidence="1">EsbW_18-Q3-R4-48_BATAC.285</strain>
    </source>
</reference>
<sequence length="111" mass="12308">MKRVLAREGKPTLLRSVSCSCRKYGLSFVVASQEAKDFDSSLFTAVANYLALRVSEPDAKLMAKIFAPSDKLTLYTDRIKQIAKFKAWFYSEGMRMPVPVALGSPPASQGR</sequence>
<gene>
    <name evidence="1" type="ORF">IPJ27_22660</name>
</gene>
<protein>
    <recommendedName>
        <fullName evidence="3">ATP-binding protein</fullName>
    </recommendedName>
</protein>
<dbReference type="Gene3D" id="3.40.50.300">
    <property type="entry name" value="P-loop containing nucleotide triphosphate hydrolases"/>
    <property type="match status" value="1"/>
</dbReference>
<dbReference type="InterPro" id="IPR027417">
    <property type="entry name" value="P-loop_NTPase"/>
</dbReference>
<evidence type="ECO:0000313" key="2">
    <source>
        <dbReference type="Proteomes" id="UP000697998"/>
    </source>
</evidence>
<evidence type="ECO:0008006" key="3">
    <source>
        <dbReference type="Google" id="ProtNLM"/>
    </source>
</evidence>
<dbReference type="AlphaFoldDB" id="A0A935UJ20"/>